<sequence>MRCILNALGLQSFPGTLVTPPKAEGEPGTTETRVVWKGDSSVYVIAMKARKRKLYQRFEALGDNHHARARKTYQEETSDEPVPMLDMDTKNCARTLSTVEIIPHAMMGVQGAKGDKNTEIDRANIIAPERLYTPYPYILAYPTPEEVDRHYNTEGDVLAELGGILSLADVAALGTNLILTVVDAMQEIQHVFQDGIDILPLAPDDDTRVPPPTTFQVLKRPTLRTIITNPDFPFSFLTKLDEPASPPSPKGSGAPKGANAKGGKPIDAKGAKGVKTTSVTKSGDVSAHDIAHIGYVKQTRWVIPGKGTINLALLYWSHVIEEFEYVFKFEVLGGQGHAELEVMGICDLPRIQLYLVTFPSRKHQMSPCFGVKHKEPPVLVKIPNGVIDFGPMNTALLPDGYPNIPDTNHSMRLYVENVGQFDLHVDFQLIKGEDAPISPVGPETVGKGPPTKKAGQPESPIGGKTLANGSPPFILHPSSMDIKINGTADLCIYSYPTMGTHGKLNYKLVCTIVNNPTVLEYAVTCFADTPKVELEPVIIAFGQVLLGCRTIKMLLIKNMSALKVQWSIGGLETLPMEFEVTPVRGKIKTGNIGEVMIVFRSIQEHIYHEKLIVKVSDSTNQDDKAEQELVLPITAEAYLLDVVVRYPPLPNGNPNNIGIDFGTIKAGDSSIKQITLENKGKYKVCFKFAPRSLLMQDLFTFTPMEGVLTPKGQLKVDVQFNKDKRLISEVILKCSRDLQLELIECETTMVEKILTIFVDLHAVHSQFQLLPAHGIHFGYIVCGHLSESLVLKICNKGVFAFDFLLSNPKAVSAPGSPRPGKSDIVSQASKKSAKTVASAKTATSVKTMKSHKSSGKGDKGKKEKNGISGATLELERFQLTPALGTILPGEQVDVIIFFKGPEAPKVVTEQVMVNISDVDPSKYPENITYELTGESKLSGINTNPDVIFEEHRVIDELDTPGITPPYGIYSKNENLFSFGAFIIDCERQPDGQPMKGRPSVRFTGDTSKPKQPIATIGKKLEANFRIDNPFKVPCFVDFLVTPIMPNLETQSPYEEPFAISVQPAMLEIPPHEFRYVNCAFKPSTMQRYYAIFEALVRDGGDNIKTKMFKCQLQGEGTLPYLQVTNPTTLSPTGIPWLQFPQIRVGKTLTYSFQLQNKGIVPATTIMDVKGGGTPWCLLSHQQGIIETPLTPGQTVSIKAKGKETFLVTFVPLQGGPYDKEIKLDIQHNPYARLGVRVTGEGYWEEVECVGLPGNREDTLWYEDSGPGVPHVATFTLKNNLKDKHWRFAWPMISDFTITPATGHLHAGASKIITATFHPTQPIQILDQEIHLSLYNIEFPRGIEMPSNWDSPIHDLAMIALVGNSASGKDPKETKDGKAEAKAAGKPNPKVKNTSSITGTKERPLTTPPPLGLKDGPIEPLHEIINGSNKAFRLKLHAIVDTARYECNCKGIQFKTTMMYQTRVHSFTVKNLSSTVLPLRWQVLMSDMSLPKDEIYFVHSAPKVKPNKIERITVNFCPNEVEDCTRLLICDIDFLQPGYTHINIPLSGSVQRPWCHFKLPLSDYITGLRRHADLIGPNGHAGPLDLETRVIEFESLGVNVQNIKYFNALNPTNTRYKFEWEPVPNPTQEWREDEPNHSAILGYLSNPFRCLCKTGLIEAGEGHEMSFDFTPNQHNLVESFWIFKILELGINVPFLLVGSVVKPDMCFDTQTINFGRVLVGEKRMLLVKLNNSEESSFPFCFDKQACQRKCDLGIYVEELRGWLHNEILIKPDLYFEPQQGVVLANDAKEIMVTYAPTCEGKQNFNVTCQVKNSLHINLNIKGEGYSVHDKIFLEIVEDMIPVRLSAIEDNRILFGEVLINDKVFKKFIITNMCVYSFEFLWLVGKTNEVEVVPLAGVVGPQEQVVCELAYCPTTLGPILDFPVTCRVFKGNRYRMLFNGLCYGARISFSWYHFDFGPTFLHVPTREAPSCVLLATNTSVECNTVQIMYNSTPQLYVPQTTWIMEGGDQEVLLLNFMPHECVKYKEEISFQINGLDVVNVYVHGEGTPLVVELVDQTQKLLTFGPIHMGKVAVIHVEIINKSEALLSISFEPAREALNAIDIELLPYNGLRLKPHSVGVCEVVFAPKKRIPMFQEIVPMDMSGVEIVLMSISGMGIGTDIILSTQILHFGTIVYGSKKTMQMQVENVGELGSLFTWDTETWISELTFYPPDGFLAPHQITNIDITFHPSSILYDIRLERIGCTVVGGETLYLTVTGGCIEMDLPLNYNFAAPVRSSDTKSIPVVNTTRQPWYLYPKIINKFFTGLNKFTVPPGETVEYEIMYIPMTMTGSSNEAQHEGSILFGLPDGSALFYGLIGQAGEPLPEAELTFDVKARSKFEFSVTIRNWTKASQHLRLDAQVLDELEPGFPTTLEGPPLTDIPGLVARDIQLVFLAHKPGMYKCLARFINDHTKEFVFFKLAFTAHEADTVVQIPFTMVTRELRIHTLHFRNPLQTVVSFAAKCEDPEVRILSTLEIEPQGVGAIDIEVRLLLVCQRTSILTLTSDLLGNYVYELKLQAVQAGLEHPLQFDVPLGNRHTQKFQFVHYLPTKVQYTCEMTPEAVEDGFIVEQPKVVANAADLDGLEVEVDVTFEPWKISKDLSGIMKVSHVQGGIYSVKLLGTCCPPIPQGPIIVKGATSVVNFRNVFNDFVEYVFQVDNPAFMVGKGERMAPKKTTKIKVGFKGVLGAATNGKLMISCPAYGPWIWVFYLQGI</sequence>
<feature type="compositionally biased region" description="Basic and acidic residues" evidence="7">
    <location>
        <begin position="1368"/>
        <end position="1382"/>
    </location>
</feature>
<feature type="region of interest" description="Disordered" evidence="7">
    <location>
        <begin position="812"/>
        <end position="865"/>
    </location>
</feature>
<feature type="repeat" description="Filamin" evidence="6">
    <location>
        <begin position="1185"/>
        <end position="1237"/>
    </location>
</feature>
<feature type="region of interest" description="Disordered" evidence="7">
    <location>
        <begin position="238"/>
        <end position="278"/>
    </location>
</feature>
<evidence type="ECO:0000313" key="10">
    <source>
        <dbReference type="Proteomes" id="UP001497512"/>
    </source>
</evidence>
<feature type="compositionally biased region" description="Low complexity" evidence="7">
    <location>
        <begin position="825"/>
        <end position="847"/>
    </location>
</feature>
<organism evidence="9 10">
    <name type="scientific">Sphagnum troendelagicum</name>
    <dbReference type="NCBI Taxonomy" id="128251"/>
    <lineage>
        <taxon>Eukaryota</taxon>
        <taxon>Viridiplantae</taxon>
        <taxon>Streptophyta</taxon>
        <taxon>Embryophyta</taxon>
        <taxon>Bryophyta</taxon>
        <taxon>Sphagnophytina</taxon>
        <taxon>Sphagnopsida</taxon>
        <taxon>Sphagnales</taxon>
        <taxon>Sphagnaceae</taxon>
        <taxon>Sphagnum</taxon>
    </lineage>
</organism>
<name>A0ABP0TQZ3_9BRYO</name>
<feature type="compositionally biased region" description="Basic and acidic residues" evidence="7">
    <location>
        <begin position="855"/>
        <end position="865"/>
    </location>
</feature>
<protein>
    <recommendedName>
        <fullName evidence="8">HYDIN/VesB/CFA65-like Ig-like domain-containing protein</fullName>
    </recommendedName>
</protein>
<keyword evidence="5" id="KW-0966">Cell projection</keyword>
<evidence type="ECO:0000256" key="5">
    <source>
        <dbReference type="ARBA" id="ARBA00023273"/>
    </source>
</evidence>
<dbReference type="PANTHER" id="PTHR23053">
    <property type="entry name" value="DLEC1 DELETED IN LUNG AND ESOPHAGEAL CANCER 1"/>
    <property type="match status" value="1"/>
</dbReference>
<keyword evidence="4" id="KW-0969">Cilium</keyword>
<feature type="domain" description="HYDIN/VesB/CFA65-like Ig-like" evidence="8">
    <location>
        <begin position="659"/>
        <end position="722"/>
    </location>
</feature>
<evidence type="ECO:0000259" key="8">
    <source>
        <dbReference type="Pfam" id="PF22544"/>
    </source>
</evidence>
<evidence type="ECO:0000256" key="3">
    <source>
        <dbReference type="ARBA" id="ARBA00022490"/>
    </source>
</evidence>
<dbReference type="InterPro" id="IPR033305">
    <property type="entry name" value="Hydin-like"/>
</dbReference>
<reference evidence="9" key="1">
    <citation type="submission" date="2024-02" db="EMBL/GenBank/DDBJ databases">
        <authorList>
            <consortium name="ELIXIR-Norway"/>
            <consortium name="Elixir Norway"/>
        </authorList>
    </citation>
    <scope>NUCLEOTIDE SEQUENCE</scope>
</reference>
<dbReference type="InterPro" id="IPR017868">
    <property type="entry name" value="Filamin/ABP280_repeat-like"/>
</dbReference>
<dbReference type="PANTHER" id="PTHR23053:SF0">
    <property type="entry name" value="HYDROCEPHALUS-INDUCING PROTEIN HOMOLOG"/>
    <property type="match status" value="1"/>
</dbReference>
<dbReference type="PROSITE" id="PS50194">
    <property type="entry name" value="FILAMIN_REPEAT"/>
    <property type="match status" value="1"/>
</dbReference>
<dbReference type="Gene3D" id="2.60.40.10">
    <property type="entry name" value="Immunoglobulins"/>
    <property type="match status" value="10"/>
</dbReference>
<evidence type="ECO:0000256" key="6">
    <source>
        <dbReference type="PROSITE-ProRule" id="PRU00087"/>
    </source>
</evidence>
<accession>A0ABP0TQZ3</accession>
<dbReference type="Pfam" id="PF22544">
    <property type="entry name" value="HYDIN_VesB_CFA65-like_Ig"/>
    <property type="match status" value="1"/>
</dbReference>
<dbReference type="InterPro" id="IPR013783">
    <property type="entry name" value="Ig-like_fold"/>
</dbReference>
<gene>
    <name evidence="9" type="ORF">CSSPTR1EN2_LOCUS5327</name>
</gene>
<evidence type="ECO:0000313" key="9">
    <source>
        <dbReference type="EMBL" id="CAK9200219.1"/>
    </source>
</evidence>
<evidence type="ECO:0000256" key="4">
    <source>
        <dbReference type="ARBA" id="ARBA00023069"/>
    </source>
</evidence>
<evidence type="ECO:0000256" key="2">
    <source>
        <dbReference type="ARBA" id="ARBA00004496"/>
    </source>
</evidence>
<dbReference type="Proteomes" id="UP001497512">
    <property type="component" value="Chromosome 12"/>
</dbReference>
<proteinExistence type="predicted"/>
<feature type="region of interest" description="Disordered" evidence="7">
    <location>
        <begin position="1365"/>
        <end position="1411"/>
    </location>
</feature>
<feature type="region of interest" description="Disordered" evidence="7">
    <location>
        <begin position="991"/>
        <end position="1010"/>
    </location>
</feature>
<feature type="region of interest" description="Disordered" evidence="7">
    <location>
        <begin position="438"/>
        <end position="463"/>
    </location>
</feature>
<dbReference type="InterPro" id="IPR053879">
    <property type="entry name" value="HYDIN_VesB_CFA65-like_Ig"/>
</dbReference>
<keyword evidence="10" id="KW-1185">Reference proteome</keyword>
<evidence type="ECO:0000256" key="1">
    <source>
        <dbReference type="ARBA" id="ARBA00004138"/>
    </source>
</evidence>
<evidence type="ECO:0000256" key="7">
    <source>
        <dbReference type="SAM" id="MobiDB-lite"/>
    </source>
</evidence>
<keyword evidence="3" id="KW-0963">Cytoplasm</keyword>
<feature type="compositionally biased region" description="Low complexity" evidence="7">
    <location>
        <begin position="250"/>
        <end position="263"/>
    </location>
</feature>
<dbReference type="EMBL" id="OZ019904">
    <property type="protein sequence ID" value="CAK9200219.1"/>
    <property type="molecule type" value="Genomic_DNA"/>
</dbReference>
<comment type="subcellular location">
    <subcellularLocation>
        <location evidence="1">Cell projection</location>
        <location evidence="1">Cilium</location>
    </subcellularLocation>
    <subcellularLocation>
        <location evidence="2">Cytoplasm</location>
    </subcellularLocation>
</comment>